<dbReference type="Gene3D" id="1.10.8.80">
    <property type="entry name" value="Magnesium chelatase subunit I, C-Terminal domain"/>
    <property type="match status" value="1"/>
</dbReference>
<evidence type="ECO:0000313" key="3">
    <source>
        <dbReference type="Proteomes" id="UP000320496"/>
    </source>
</evidence>
<dbReference type="SUPFAM" id="SSF52540">
    <property type="entry name" value="P-loop containing nucleoside triphosphate hydrolases"/>
    <property type="match status" value="1"/>
</dbReference>
<gene>
    <name evidence="2" type="ORF">Mal4_45410</name>
</gene>
<dbReference type="PIRSF" id="PIRSF002849">
    <property type="entry name" value="AAA_ATPase_chaperone_MoxR_prd"/>
    <property type="match status" value="1"/>
</dbReference>
<dbReference type="Gene3D" id="3.40.50.300">
    <property type="entry name" value="P-loop containing nucleotide triphosphate hydrolases"/>
    <property type="match status" value="1"/>
</dbReference>
<proteinExistence type="predicted"/>
<dbReference type="EMBL" id="CP036275">
    <property type="protein sequence ID" value="QDU40186.1"/>
    <property type="molecule type" value="Genomic_DNA"/>
</dbReference>
<dbReference type="InterPro" id="IPR003593">
    <property type="entry name" value="AAA+_ATPase"/>
</dbReference>
<feature type="domain" description="AAA+ ATPase" evidence="1">
    <location>
        <begin position="49"/>
        <end position="195"/>
    </location>
</feature>
<dbReference type="Pfam" id="PF17863">
    <property type="entry name" value="AAA_lid_2"/>
    <property type="match status" value="1"/>
</dbReference>
<dbReference type="PANTHER" id="PTHR42759">
    <property type="entry name" value="MOXR FAMILY PROTEIN"/>
    <property type="match status" value="1"/>
</dbReference>
<organism evidence="2 3">
    <name type="scientific">Maioricimonas rarisocia</name>
    <dbReference type="NCBI Taxonomy" id="2528026"/>
    <lineage>
        <taxon>Bacteria</taxon>
        <taxon>Pseudomonadati</taxon>
        <taxon>Planctomycetota</taxon>
        <taxon>Planctomycetia</taxon>
        <taxon>Planctomycetales</taxon>
        <taxon>Planctomycetaceae</taxon>
        <taxon>Maioricimonas</taxon>
    </lineage>
</organism>
<dbReference type="Proteomes" id="UP000320496">
    <property type="component" value="Chromosome"/>
</dbReference>
<name>A0A517ZCF9_9PLAN</name>
<dbReference type="KEGG" id="mri:Mal4_45410"/>
<protein>
    <submittedName>
        <fullName evidence="2">ATPase family associated with various cellular activities (AAA)</fullName>
    </submittedName>
</protein>
<sequence>MNQSPESYDDERRVVQMLREGRDRINSELAKVIIGQTDVIEQVMVALFAGGHCLITGAPGLAKTLLVKSIAQIFHLKFQRIQFTPDLMPADITGTEILEEIGEGRRKMVFVKGPVFANVILADEINRTPPKTQAALLEAMQEHQVTAAGERYPLEEPFFVLATQNPIEMEGTYPLPEAQLDRFMLNVVIDYLPREDEVSVVEQTTSRQPTKIEPLFSGEDVMAFHEVVRKVPIAREIVQYAVNLASASRPGQEGTPDFINEWVSWGAGTRASQFLVLGAKARALLAGRAHVTLDDVRSLAQPVLRHRVLVNYRAEAEGVTVENVIDRLLEAVPRP</sequence>
<keyword evidence="3" id="KW-1185">Reference proteome</keyword>
<dbReference type="AlphaFoldDB" id="A0A517ZCF9"/>
<dbReference type="RefSeq" id="WP_145371299.1">
    <property type="nucleotide sequence ID" value="NZ_CP036275.1"/>
</dbReference>
<dbReference type="InterPro" id="IPR027417">
    <property type="entry name" value="P-loop_NTPase"/>
</dbReference>
<dbReference type="InterPro" id="IPR011703">
    <property type="entry name" value="ATPase_AAA-3"/>
</dbReference>
<dbReference type="Pfam" id="PF07726">
    <property type="entry name" value="AAA_3"/>
    <property type="match status" value="1"/>
</dbReference>
<dbReference type="InterPro" id="IPR050764">
    <property type="entry name" value="CbbQ/NirQ/NorQ/GpvN"/>
</dbReference>
<dbReference type="GO" id="GO:0016887">
    <property type="term" value="F:ATP hydrolysis activity"/>
    <property type="evidence" value="ECO:0007669"/>
    <property type="project" value="InterPro"/>
</dbReference>
<dbReference type="SMART" id="SM00382">
    <property type="entry name" value="AAA"/>
    <property type="match status" value="1"/>
</dbReference>
<dbReference type="CDD" id="cd00009">
    <property type="entry name" value="AAA"/>
    <property type="match status" value="1"/>
</dbReference>
<dbReference type="InterPro" id="IPR041628">
    <property type="entry name" value="ChlI/MoxR_AAA_lid"/>
</dbReference>
<evidence type="ECO:0000259" key="1">
    <source>
        <dbReference type="SMART" id="SM00382"/>
    </source>
</evidence>
<evidence type="ECO:0000313" key="2">
    <source>
        <dbReference type="EMBL" id="QDU40186.1"/>
    </source>
</evidence>
<accession>A0A517ZCF9</accession>
<dbReference type="GO" id="GO:0005524">
    <property type="term" value="F:ATP binding"/>
    <property type="evidence" value="ECO:0007669"/>
    <property type="project" value="InterPro"/>
</dbReference>
<dbReference type="PANTHER" id="PTHR42759:SF1">
    <property type="entry name" value="MAGNESIUM-CHELATASE SUBUNIT CHLD"/>
    <property type="match status" value="1"/>
</dbReference>
<dbReference type="OrthoDB" id="9773454at2"/>
<reference evidence="2 3" key="1">
    <citation type="submission" date="2019-02" db="EMBL/GenBank/DDBJ databases">
        <title>Deep-cultivation of Planctomycetes and their phenomic and genomic characterization uncovers novel biology.</title>
        <authorList>
            <person name="Wiegand S."/>
            <person name="Jogler M."/>
            <person name="Boedeker C."/>
            <person name="Pinto D."/>
            <person name="Vollmers J."/>
            <person name="Rivas-Marin E."/>
            <person name="Kohn T."/>
            <person name="Peeters S.H."/>
            <person name="Heuer A."/>
            <person name="Rast P."/>
            <person name="Oberbeckmann S."/>
            <person name="Bunk B."/>
            <person name="Jeske O."/>
            <person name="Meyerdierks A."/>
            <person name="Storesund J.E."/>
            <person name="Kallscheuer N."/>
            <person name="Luecker S."/>
            <person name="Lage O.M."/>
            <person name="Pohl T."/>
            <person name="Merkel B.J."/>
            <person name="Hornburger P."/>
            <person name="Mueller R.-W."/>
            <person name="Bruemmer F."/>
            <person name="Labrenz M."/>
            <person name="Spormann A.M."/>
            <person name="Op den Camp H."/>
            <person name="Overmann J."/>
            <person name="Amann R."/>
            <person name="Jetten M.S.M."/>
            <person name="Mascher T."/>
            <person name="Medema M.H."/>
            <person name="Devos D.P."/>
            <person name="Kaster A.-K."/>
            <person name="Ovreas L."/>
            <person name="Rohde M."/>
            <person name="Galperin M.Y."/>
            <person name="Jogler C."/>
        </authorList>
    </citation>
    <scope>NUCLEOTIDE SEQUENCE [LARGE SCALE GENOMIC DNA]</scope>
    <source>
        <strain evidence="2 3">Mal4</strain>
    </source>
</reference>